<comment type="caution">
    <text evidence="12">The sequence shown here is derived from an EMBL/GenBank/DDBJ whole genome shotgun (WGS) entry which is preliminary data.</text>
</comment>
<evidence type="ECO:0000256" key="1">
    <source>
        <dbReference type="ARBA" id="ARBA00004273"/>
    </source>
</evidence>
<dbReference type="EMBL" id="JAAAJB010000270">
    <property type="protein sequence ID" value="KAG0259839.1"/>
    <property type="molecule type" value="Genomic_DNA"/>
</dbReference>
<keyword evidence="3 10" id="KW-0349">Heme</keyword>
<gene>
    <name evidence="12" type="primary">CYC3</name>
    <name evidence="12" type="ORF">DFQ27_003877</name>
</gene>
<evidence type="ECO:0000256" key="9">
    <source>
        <dbReference type="ARBA" id="ARBA00023239"/>
    </source>
</evidence>
<organism evidence="12 13">
    <name type="scientific">Actinomortierella ambigua</name>
    <dbReference type="NCBI Taxonomy" id="1343610"/>
    <lineage>
        <taxon>Eukaryota</taxon>
        <taxon>Fungi</taxon>
        <taxon>Fungi incertae sedis</taxon>
        <taxon>Mucoromycota</taxon>
        <taxon>Mortierellomycotina</taxon>
        <taxon>Mortierellomycetes</taxon>
        <taxon>Mortierellales</taxon>
        <taxon>Mortierellaceae</taxon>
        <taxon>Actinomortierella</taxon>
    </lineage>
</organism>
<evidence type="ECO:0000256" key="2">
    <source>
        <dbReference type="ARBA" id="ARBA00007255"/>
    </source>
</evidence>
<dbReference type="InterPro" id="IPR000511">
    <property type="entry name" value="Holocyt_c/c1_synthase"/>
</dbReference>
<feature type="compositionally biased region" description="Low complexity" evidence="11">
    <location>
        <begin position="33"/>
        <end position="47"/>
    </location>
</feature>
<evidence type="ECO:0000256" key="8">
    <source>
        <dbReference type="ARBA" id="ARBA00023136"/>
    </source>
</evidence>
<dbReference type="Pfam" id="PF01265">
    <property type="entry name" value="Cyto_heme_lyase"/>
    <property type="match status" value="1"/>
</dbReference>
<dbReference type="PROSITE" id="PS00821">
    <property type="entry name" value="CYTO_HEME_LYASE_1"/>
    <property type="match status" value="1"/>
</dbReference>
<sequence>MSPSKDPSAASPPPGCPMHKAAPAETPKPVEQAPPAATAQRPPAQCPMHNKLNPDNNIPFLAQMPQEDQSIPLPTERVVSSIPKARPTEQDETGRWEYPSPQQFYNALRRKGWETPEDKIETMVDIHNWINEEAWNEVLKWEAEHSDTCCEPSLLRFQGRPNELSPKAWFMGFFGAPRPFDRHDWIIDRCGKEVRYVIDYYEGVDDVENDIPVFHLDVRPAIDSFGSAFDRLKFGVRETFARFRQQEASASTASSK</sequence>
<keyword evidence="7 10" id="KW-0496">Mitochondrion</keyword>
<dbReference type="PROSITE" id="PS00822">
    <property type="entry name" value="CYTO_HEME_LYASE_2"/>
    <property type="match status" value="1"/>
</dbReference>
<evidence type="ECO:0000256" key="11">
    <source>
        <dbReference type="SAM" id="MobiDB-lite"/>
    </source>
</evidence>
<comment type="similarity">
    <text evidence="2 10">Belongs to the cytochrome c-type heme lyase family.</text>
</comment>
<reference evidence="12" key="1">
    <citation type="journal article" date="2020" name="Fungal Divers.">
        <title>Resolving the Mortierellaceae phylogeny through synthesis of multi-gene phylogenetics and phylogenomics.</title>
        <authorList>
            <person name="Vandepol N."/>
            <person name="Liber J."/>
            <person name="Desiro A."/>
            <person name="Na H."/>
            <person name="Kennedy M."/>
            <person name="Barry K."/>
            <person name="Grigoriev I.V."/>
            <person name="Miller A.N."/>
            <person name="O'Donnell K."/>
            <person name="Stajich J.E."/>
            <person name="Bonito G."/>
        </authorList>
    </citation>
    <scope>NUCLEOTIDE SEQUENCE</scope>
    <source>
        <strain evidence="12">BC1065</strain>
    </source>
</reference>
<evidence type="ECO:0000256" key="6">
    <source>
        <dbReference type="ARBA" id="ARBA00023004"/>
    </source>
</evidence>
<dbReference type="PANTHER" id="PTHR12743:SF3">
    <property type="entry name" value="HOLOCYTOCHROME-C SYNTHASE"/>
    <property type="match status" value="1"/>
</dbReference>
<proteinExistence type="inferred from homology"/>
<dbReference type="PANTHER" id="PTHR12743">
    <property type="entry name" value="CYTOCHROME C1 HEME LYASE"/>
    <property type="match status" value="1"/>
</dbReference>
<evidence type="ECO:0000313" key="13">
    <source>
        <dbReference type="Proteomes" id="UP000807716"/>
    </source>
</evidence>
<evidence type="ECO:0000256" key="5">
    <source>
        <dbReference type="ARBA" id="ARBA00022792"/>
    </source>
</evidence>
<keyword evidence="9 10" id="KW-0456">Lyase</keyword>
<protein>
    <recommendedName>
        <fullName evidence="10">Holocytochrome c-type synthase</fullName>
        <ecNumber evidence="10">4.4.1.17</ecNumber>
    </recommendedName>
</protein>
<dbReference type="GO" id="GO:0046872">
    <property type="term" value="F:metal ion binding"/>
    <property type="evidence" value="ECO:0007669"/>
    <property type="project" value="UniProtKB-KW"/>
</dbReference>
<dbReference type="GO" id="GO:0005743">
    <property type="term" value="C:mitochondrial inner membrane"/>
    <property type="evidence" value="ECO:0007669"/>
    <property type="project" value="UniProtKB-SubCell"/>
</dbReference>
<comment type="catalytic activity">
    <reaction evidence="10">
        <text>holo-[cytochrome c] = apo-[cytochrome c] + heme b</text>
        <dbReference type="Rhea" id="RHEA:22648"/>
        <dbReference type="Rhea" id="RHEA-COMP:10725"/>
        <dbReference type="Rhea" id="RHEA-COMP:10726"/>
        <dbReference type="ChEBI" id="CHEBI:29950"/>
        <dbReference type="ChEBI" id="CHEBI:60344"/>
        <dbReference type="ChEBI" id="CHEBI:83739"/>
        <dbReference type="EC" id="4.4.1.17"/>
    </reaction>
</comment>
<evidence type="ECO:0000313" key="12">
    <source>
        <dbReference type="EMBL" id="KAG0259839.1"/>
    </source>
</evidence>
<keyword evidence="13" id="KW-1185">Reference proteome</keyword>
<dbReference type="EC" id="4.4.1.17" evidence="10"/>
<dbReference type="GO" id="GO:0004408">
    <property type="term" value="F:holocytochrome-c synthase activity"/>
    <property type="evidence" value="ECO:0007669"/>
    <property type="project" value="UniProtKB-EC"/>
</dbReference>
<keyword evidence="6 10" id="KW-0408">Iron</keyword>
<accession>A0A9P6U4Z4</accession>
<name>A0A9P6U4Z4_9FUNG</name>
<evidence type="ECO:0000256" key="4">
    <source>
        <dbReference type="ARBA" id="ARBA00022723"/>
    </source>
</evidence>
<keyword evidence="8 10" id="KW-0472">Membrane</keyword>
<comment type="function">
    <text evidence="10">Lyase that catalyzes the covalent linking of the heme group to the cytochrome C apoprotein to produce the mature functional cytochrome.</text>
</comment>
<evidence type="ECO:0000256" key="3">
    <source>
        <dbReference type="ARBA" id="ARBA00022617"/>
    </source>
</evidence>
<feature type="region of interest" description="Disordered" evidence="11">
    <location>
        <begin position="1"/>
        <end position="60"/>
    </location>
</feature>
<keyword evidence="5 10" id="KW-0999">Mitochondrion inner membrane</keyword>
<dbReference type="AlphaFoldDB" id="A0A9P6U4Z4"/>
<dbReference type="OrthoDB" id="4243at2759"/>
<dbReference type="Proteomes" id="UP000807716">
    <property type="component" value="Unassembled WGS sequence"/>
</dbReference>
<evidence type="ECO:0000256" key="10">
    <source>
        <dbReference type="RuleBase" id="RU363130"/>
    </source>
</evidence>
<keyword evidence="4 10" id="KW-0479">Metal-binding</keyword>
<comment type="subcellular location">
    <subcellularLocation>
        <location evidence="1 10">Mitochondrion inner membrane</location>
    </subcellularLocation>
</comment>
<evidence type="ECO:0000256" key="7">
    <source>
        <dbReference type="ARBA" id="ARBA00023128"/>
    </source>
</evidence>